<evidence type="ECO:0000259" key="15">
    <source>
        <dbReference type="Pfam" id="PF23000"/>
    </source>
</evidence>
<evidence type="ECO:0000256" key="8">
    <source>
        <dbReference type="ARBA" id="ARBA00023054"/>
    </source>
</evidence>
<dbReference type="CDD" id="cd04190">
    <property type="entry name" value="Chitin_synth_C"/>
    <property type="match status" value="1"/>
</dbReference>
<comment type="subcellular location">
    <subcellularLocation>
        <location evidence="1">Cell membrane</location>
        <topology evidence="1">Multi-pass membrane protein</topology>
    </subcellularLocation>
</comment>
<feature type="transmembrane region" description="Helical" evidence="14">
    <location>
        <begin position="162"/>
        <end position="184"/>
    </location>
</feature>
<evidence type="ECO:0000256" key="14">
    <source>
        <dbReference type="SAM" id="Phobius"/>
    </source>
</evidence>
<feature type="transmembrane region" description="Helical" evidence="14">
    <location>
        <begin position="372"/>
        <end position="395"/>
    </location>
</feature>
<protein>
    <recommendedName>
        <fullName evidence="2">chitin synthase</fullName>
        <ecNumber evidence="2">2.4.1.16</ecNumber>
    </recommendedName>
</protein>
<proteinExistence type="inferred from homology"/>
<evidence type="ECO:0000256" key="11">
    <source>
        <dbReference type="ARBA" id="ARBA00046329"/>
    </source>
</evidence>
<evidence type="ECO:0000256" key="12">
    <source>
        <dbReference type="ARBA" id="ARBA00048014"/>
    </source>
</evidence>
<feature type="compositionally biased region" description="Basic and acidic residues" evidence="13">
    <location>
        <begin position="1147"/>
        <end position="1159"/>
    </location>
</feature>
<evidence type="ECO:0000256" key="10">
    <source>
        <dbReference type="ARBA" id="ARBA00023180"/>
    </source>
</evidence>
<feature type="domain" description="Chitin synthase chs-1/2 N-terminal putative transporter" evidence="15">
    <location>
        <begin position="66"/>
        <end position="420"/>
    </location>
</feature>
<evidence type="ECO:0000256" key="4">
    <source>
        <dbReference type="ARBA" id="ARBA00022676"/>
    </source>
</evidence>
<dbReference type="SUPFAM" id="SSF53448">
    <property type="entry name" value="Nucleotide-diphospho-sugar transferases"/>
    <property type="match status" value="1"/>
</dbReference>
<comment type="catalytic activity">
    <reaction evidence="12">
        <text>[(1-&gt;4)-N-acetyl-beta-D-glucosaminyl](n) + UDP-N-acetyl-alpha-D-glucosamine = [(1-&gt;4)-N-acetyl-beta-D-glucosaminyl](n+1) + UDP + H(+)</text>
        <dbReference type="Rhea" id="RHEA:16637"/>
        <dbReference type="Rhea" id="RHEA-COMP:9593"/>
        <dbReference type="Rhea" id="RHEA-COMP:9595"/>
        <dbReference type="ChEBI" id="CHEBI:15378"/>
        <dbReference type="ChEBI" id="CHEBI:17029"/>
        <dbReference type="ChEBI" id="CHEBI:57705"/>
        <dbReference type="ChEBI" id="CHEBI:58223"/>
        <dbReference type="EC" id="2.4.1.16"/>
    </reaction>
</comment>
<feature type="compositionally biased region" description="Basic and acidic residues" evidence="13">
    <location>
        <begin position="512"/>
        <end position="524"/>
    </location>
</feature>
<name>A0A9D4DRK6_DREPO</name>
<dbReference type="EC" id="2.4.1.16" evidence="2"/>
<evidence type="ECO:0000313" key="17">
    <source>
        <dbReference type="Proteomes" id="UP000828390"/>
    </source>
</evidence>
<dbReference type="EMBL" id="JAIWYP010000010">
    <property type="protein sequence ID" value="KAH3754146.1"/>
    <property type="molecule type" value="Genomic_DNA"/>
</dbReference>
<reference evidence="16" key="2">
    <citation type="submission" date="2020-11" db="EMBL/GenBank/DDBJ databases">
        <authorList>
            <person name="McCartney M.A."/>
            <person name="Auch B."/>
            <person name="Kono T."/>
            <person name="Mallez S."/>
            <person name="Becker A."/>
            <person name="Gohl D.M."/>
            <person name="Silverstein K.A.T."/>
            <person name="Koren S."/>
            <person name="Bechman K.B."/>
            <person name="Herman A."/>
            <person name="Abrahante J.E."/>
            <person name="Garbe J."/>
        </authorList>
    </citation>
    <scope>NUCLEOTIDE SEQUENCE</scope>
    <source>
        <strain evidence="16">Duluth1</strain>
        <tissue evidence="16">Whole animal</tissue>
    </source>
</reference>
<evidence type="ECO:0000256" key="3">
    <source>
        <dbReference type="ARBA" id="ARBA00022475"/>
    </source>
</evidence>
<feature type="region of interest" description="Disordered" evidence="13">
    <location>
        <begin position="512"/>
        <end position="535"/>
    </location>
</feature>
<evidence type="ECO:0000256" key="9">
    <source>
        <dbReference type="ARBA" id="ARBA00023136"/>
    </source>
</evidence>
<feature type="transmembrane region" description="Helical" evidence="14">
    <location>
        <begin position="975"/>
        <end position="997"/>
    </location>
</feature>
<feature type="region of interest" description="Disordered" evidence="13">
    <location>
        <begin position="1147"/>
        <end position="1170"/>
    </location>
</feature>
<evidence type="ECO:0000256" key="1">
    <source>
        <dbReference type="ARBA" id="ARBA00004651"/>
    </source>
</evidence>
<dbReference type="Proteomes" id="UP000828390">
    <property type="component" value="Unassembled WGS sequence"/>
</dbReference>
<dbReference type="GO" id="GO:0006031">
    <property type="term" value="P:chitin biosynthetic process"/>
    <property type="evidence" value="ECO:0007669"/>
    <property type="project" value="TreeGrafter"/>
</dbReference>
<evidence type="ECO:0000313" key="16">
    <source>
        <dbReference type="EMBL" id="KAH3754146.1"/>
    </source>
</evidence>
<feature type="transmembrane region" description="Helical" evidence="14">
    <location>
        <begin position="190"/>
        <end position="209"/>
    </location>
</feature>
<dbReference type="InterPro" id="IPR029044">
    <property type="entry name" value="Nucleotide-diphossugar_trans"/>
</dbReference>
<keyword evidence="10" id="KW-0325">Glycoprotein</keyword>
<keyword evidence="8" id="KW-0175">Coiled coil</keyword>
<dbReference type="FunFam" id="3.90.550.10:FF:000139">
    <property type="entry name" value="Chitin synthase 8"/>
    <property type="match status" value="1"/>
</dbReference>
<feature type="transmembrane region" description="Helical" evidence="14">
    <location>
        <begin position="260"/>
        <end position="279"/>
    </location>
</feature>
<feature type="transmembrane region" description="Helical" evidence="14">
    <location>
        <begin position="1218"/>
        <end position="1236"/>
    </location>
</feature>
<feature type="transmembrane region" description="Helical" evidence="14">
    <location>
        <begin position="450"/>
        <end position="471"/>
    </location>
</feature>
<keyword evidence="6 14" id="KW-0812">Transmembrane</keyword>
<feature type="transmembrane region" description="Helical" evidence="14">
    <location>
        <begin position="1009"/>
        <end position="1028"/>
    </location>
</feature>
<dbReference type="Gene3D" id="3.90.550.10">
    <property type="entry name" value="Spore Coat Polysaccharide Biosynthesis Protein SpsA, Chain A"/>
    <property type="match status" value="1"/>
</dbReference>
<feature type="region of interest" description="Disordered" evidence="13">
    <location>
        <begin position="1455"/>
        <end position="1482"/>
    </location>
</feature>
<evidence type="ECO:0000256" key="7">
    <source>
        <dbReference type="ARBA" id="ARBA00022989"/>
    </source>
</evidence>
<dbReference type="InterPro" id="IPR055120">
    <property type="entry name" value="Chs-1/2_IV_N"/>
</dbReference>
<dbReference type="InterPro" id="IPR004835">
    <property type="entry name" value="Chitin_synth"/>
</dbReference>
<comment type="caution">
    <text evidence="16">The sequence shown here is derived from an EMBL/GenBank/DDBJ whole genome shotgun (WGS) entry which is preliminary data.</text>
</comment>
<feature type="transmembrane region" description="Helical" evidence="14">
    <location>
        <begin position="1265"/>
        <end position="1286"/>
    </location>
</feature>
<keyword evidence="9 14" id="KW-0472">Membrane</keyword>
<dbReference type="GO" id="GO:0004100">
    <property type="term" value="F:chitin synthase activity"/>
    <property type="evidence" value="ECO:0007669"/>
    <property type="project" value="UniProtKB-EC"/>
</dbReference>
<evidence type="ECO:0000256" key="13">
    <source>
        <dbReference type="SAM" id="MobiDB-lite"/>
    </source>
</evidence>
<keyword evidence="3" id="KW-1003">Cell membrane</keyword>
<gene>
    <name evidence="16" type="ORF">DPMN_188808</name>
</gene>
<dbReference type="OrthoDB" id="370884at2759"/>
<dbReference type="Pfam" id="PF03142">
    <property type="entry name" value="Chitin_synth_2"/>
    <property type="match status" value="1"/>
</dbReference>
<feature type="transmembrane region" description="Helical" evidence="14">
    <location>
        <begin position="882"/>
        <end position="907"/>
    </location>
</feature>
<sequence>MAQQYAMNAYQSLLEDEEETIAVGDDSDADTTETLRESNKWDVFWETSQNDVTSSDLDFWKNAFKFTKVVFAIVLLVIVLGTAIISKGTLILIVSNIFPPNALHNSSLKTVNGYFRYHTTDTATRYIWSLVLIVLAPYVYTIISCLRRLIFKKIKPIEIKPLVLMLVTETAHSVGLSIFLFGLLPNLDPISGFAFCMSAALIPAILNLVYPENSQNKSENSKCKHMRRVVSLVAMISSVLSISFWAVYVHRMEGAWQKDSTGLLILFIFAPIFVSITWWENFVPKGDKNATGLIGIKGQLHNCKIKVYLIVYAWKTAVTIAMVTVIYSVNCADGTSCIETLYNVRLNATLLSETFGKTLLVEKVVHEECSPYLPFSVAIVNIVSSFACYKCCVVANKIRTQILSYSVPIVLATPITVAIMATELMRNELSMTSGCNLPFPRWMDGLAYDWSMIVASIMGYMTIIMVTTYIWRQTKQRMQRKHQIFVQPMYCGVLLDQSLLLNRRKEKGDIKSIDVKMNDSETPRPGEQSSHSPLRKDDTPFIYICATMWHETKNEMTQIIKSLLRLDTDQCSRMNLKDFGIMDPDYYEFEAHIFFDDAFDYDAGESRANGFVKQLIKTIDDAISSVHTSDMKIPPPKKIETPYGGRLVWELPGGNMLIAHLKDNKKIRHRKRWSQVMYMYYFLAHKLLSMGGSKERIRTVADHTFILALDGDVDFQPSALQLLIDRMRRNPNVGAACGRIHPIGSGPMVWYQKFEYAVSHWLQKATEHGLGCVLCSPGCFSLFRGSSLMAKNVMKRYTTPPTEARHYVQYDQGEDRWLCTLLLQQGYRVEYCAASDALTYAPEGFYEFYNQRRRWTPSTMANILDLLMDFKNITKRNSEISMLYVCYQMLLMVSSILTPGTIFLMVLGAINMAFPQLSLYWALVLNLIPVAIFILLCFVAKSETQLAYAAILSTVYSLVMMLVIVGLIKQAAENGFCSVINIFLCFVAGVIIISALIHPQEFWCIFHGFLYFLAIPSMSMLLMLYSIGNLHVVSWGTREDPKPAADQKPGESVKTLPQKKGAMQEWLDKIGFAEGREGKSGYMFAFGNLFKCMCCPQETPDTVDIKLSAVLERLDDLEAKIVDPPAADHKTNGNESAASYLFKDAKERNTDDNSNREQHGPGQWTQDPDFQKSITKILPPEEETFWRELIVTYLLPMKPDKKQQEETQKKLIELRNKVCLFFLLVNALFVTIVFSLQQVNADSGGNISIQLTCAAGSRGASIEPISIAFTAVFGVLLAIQFLCMCIHRMSTFLEILSITDIGLFTPKRAKTSEDSTVTVKKGLELVRNMQTVKDDNLKPVVSADEYVAGSTAASPDTDEAGKTQNVVRQKELLSTLTRRRRGEQEYRSLNDTFRNSLKKLQSPEFKYDRREFGKIDPNTVHAMTQMSLDPRNKRSIMQRGVVVSKSRGIVTQSANNEYPNVSSTGSPHVTACEITDSPSKDK</sequence>
<comment type="similarity">
    <text evidence="11">Belongs to the chitin synthase family. Class IV subfamily.</text>
</comment>
<feature type="transmembrane region" description="Helical" evidence="14">
    <location>
        <begin position="919"/>
        <end position="941"/>
    </location>
</feature>
<feature type="transmembrane region" description="Helical" evidence="14">
    <location>
        <begin position="402"/>
        <end position="421"/>
    </location>
</feature>
<feature type="transmembrane region" description="Helical" evidence="14">
    <location>
        <begin position="69"/>
        <end position="98"/>
    </location>
</feature>
<organism evidence="16 17">
    <name type="scientific">Dreissena polymorpha</name>
    <name type="common">Zebra mussel</name>
    <name type="synonym">Mytilus polymorpha</name>
    <dbReference type="NCBI Taxonomy" id="45954"/>
    <lineage>
        <taxon>Eukaryota</taxon>
        <taxon>Metazoa</taxon>
        <taxon>Spiralia</taxon>
        <taxon>Lophotrochozoa</taxon>
        <taxon>Mollusca</taxon>
        <taxon>Bivalvia</taxon>
        <taxon>Autobranchia</taxon>
        <taxon>Heteroconchia</taxon>
        <taxon>Euheterodonta</taxon>
        <taxon>Imparidentia</taxon>
        <taxon>Neoheterodontei</taxon>
        <taxon>Myida</taxon>
        <taxon>Dreissenoidea</taxon>
        <taxon>Dreissenidae</taxon>
        <taxon>Dreissena</taxon>
    </lineage>
</organism>
<keyword evidence="7 14" id="KW-1133">Transmembrane helix</keyword>
<feature type="transmembrane region" description="Helical" evidence="14">
    <location>
        <begin position="307"/>
        <end position="329"/>
    </location>
</feature>
<dbReference type="PANTHER" id="PTHR22914">
    <property type="entry name" value="CHITIN SYNTHASE"/>
    <property type="match status" value="1"/>
</dbReference>
<keyword evidence="5" id="KW-0808">Transferase</keyword>
<feature type="compositionally biased region" description="Polar residues" evidence="13">
    <location>
        <begin position="1455"/>
        <end position="1467"/>
    </location>
</feature>
<feature type="transmembrane region" description="Helical" evidence="14">
    <location>
        <begin position="947"/>
        <end position="968"/>
    </location>
</feature>
<reference evidence="16" key="1">
    <citation type="journal article" date="2019" name="bioRxiv">
        <title>The Genome of the Zebra Mussel, Dreissena polymorpha: A Resource for Invasive Species Research.</title>
        <authorList>
            <person name="McCartney M.A."/>
            <person name="Auch B."/>
            <person name="Kono T."/>
            <person name="Mallez S."/>
            <person name="Zhang Y."/>
            <person name="Obille A."/>
            <person name="Becker A."/>
            <person name="Abrahante J.E."/>
            <person name="Garbe J."/>
            <person name="Badalamenti J.P."/>
            <person name="Herman A."/>
            <person name="Mangelson H."/>
            <person name="Liachko I."/>
            <person name="Sullivan S."/>
            <person name="Sone E.D."/>
            <person name="Koren S."/>
            <person name="Silverstein K.A.T."/>
            <person name="Beckman K.B."/>
            <person name="Gohl D.M."/>
        </authorList>
    </citation>
    <scope>NUCLEOTIDE SEQUENCE</scope>
    <source>
        <strain evidence="16">Duluth1</strain>
        <tissue evidence="16">Whole animal</tissue>
    </source>
</reference>
<evidence type="ECO:0000256" key="2">
    <source>
        <dbReference type="ARBA" id="ARBA00012543"/>
    </source>
</evidence>
<accession>A0A9D4DRK6</accession>
<dbReference type="Pfam" id="PF23000">
    <property type="entry name" value="ChitinSynthase_IV_N"/>
    <property type="match status" value="1"/>
</dbReference>
<dbReference type="PANTHER" id="PTHR22914:SF42">
    <property type="entry name" value="CHITIN SYNTHASE"/>
    <property type="match status" value="1"/>
</dbReference>
<keyword evidence="17" id="KW-1185">Reference proteome</keyword>
<keyword evidence="4" id="KW-0328">Glycosyltransferase</keyword>
<dbReference type="GO" id="GO:0005886">
    <property type="term" value="C:plasma membrane"/>
    <property type="evidence" value="ECO:0007669"/>
    <property type="project" value="UniProtKB-SubCell"/>
</dbReference>
<feature type="transmembrane region" description="Helical" evidence="14">
    <location>
        <begin position="229"/>
        <end position="248"/>
    </location>
</feature>
<feature type="transmembrane region" description="Helical" evidence="14">
    <location>
        <begin position="126"/>
        <end position="150"/>
    </location>
</feature>
<evidence type="ECO:0000256" key="6">
    <source>
        <dbReference type="ARBA" id="ARBA00022692"/>
    </source>
</evidence>
<evidence type="ECO:0000256" key="5">
    <source>
        <dbReference type="ARBA" id="ARBA00022679"/>
    </source>
</evidence>